<dbReference type="EMBL" id="CADCTC010000169">
    <property type="protein sequence ID" value="CAA9266848.1"/>
    <property type="molecule type" value="Genomic_DNA"/>
</dbReference>
<protein>
    <submittedName>
        <fullName evidence="1">Uncharacterized protein</fullName>
    </submittedName>
</protein>
<dbReference type="AlphaFoldDB" id="A0A6J4J092"/>
<name>A0A6J4J092_9CHLR</name>
<sequence>MATGWRFFEGFEALYALRRGALAPLRWSRTTIPPVPARMSASAR</sequence>
<gene>
    <name evidence="1" type="ORF">AVDCRST_MAG77-2889</name>
</gene>
<proteinExistence type="predicted"/>
<accession>A0A6J4J092</accession>
<reference evidence="1" key="1">
    <citation type="submission" date="2020-02" db="EMBL/GenBank/DDBJ databases">
        <authorList>
            <person name="Meier V. D."/>
        </authorList>
    </citation>
    <scope>NUCLEOTIDE SEQUENCE</scope>
    <source>
        <strain evidence="1">AVDCRST_MAG77</strain>
    </source>
</reference>
<evidence type="ECO:0000313" key="1">
    <source>
        <dbReference type="EMBL" id="CAA9266848.1"/>
    </source>
</evidence>
<organism evidence="1">
    <name type="scientific">uncultured Chloroflexota bacterium</name>
    <dbReference type="NCBI Taxonomy" id="166587"/>
    <lineage>
        <taxon>Bacteria</taxon>
        <taxon>Bacillati</taxon>
        <taxon>Chloroflexota</taxon>
        <taxon>environmental samples</taxon>
    </lineage>
</organism>